<dbReference type="InterPro" id="IPR036388">
    <property type="entry name" value="WH-like_DNA-bd_sf"/>
</dbReference>
<comment type="caution">
    <text evidence="6">The sequence shown here is derived from an EMBL/GenBank/DDBJ whole genome shotgun (WGS) entry which is preliminary data.</text>
</comment>
<dbReference type="RefSeq" id="WP_110400542.1">
    <property type="nucleotide sequence ID" value="NZ_QJJS01000007.1"/>
</dbReference>
<dbReference type="GO" id="GO:0005829">
    <property type="term" value="C:cytosol"/>
    <property type="evidence" value="ECO:0007669"/>
    <property type="project" value="TreeGrafter"/>
</dbReference>
<dbReference type="InterPro" id="IPR000847">
    <property type="entry name" value="LysR_HTH_N"/>
</dbReference>
<dbReference type="InterPro" id="IPR036390">
    <property type="entry name" value="WH_DNA-bd_sf"/>
</dbReference>
<reference evidence="6 7" key="1">
    <citation type="submission" date="2018-05" db="EMBL/GenBank/DDBJ databases">
        <title>Genomic Encyclopedia of Type Strains, Phase IV (KMG-IV): sequencing the most valuable type-strain genomes for metagenomic binning, comparative biology and taxonomic classification.</title>
        <authorList>
            <person name="Goeker M."/>
        </authorList>
    </citation>
    <scope>NUCLEOTIDE SEQUENCE [LARGE SCALE GENOMIC DNA]</scope>
    <source>
        <strain evidence="6 7">DSM 566</strain>
    </source>
</reference>
<evidence type="ECO:0000256" key="1">
    <source>
        <dbReference type="ARBA" id="ARBA00009437"/>
    </source>
</evidence>
<organism evidence="6 7">
    <name type="scientific">Sphaerotilus hippei</name>
    <dbReference type="NCBI Taxonomy" id="744406"/>
    <lineage>
        <taxon>Bacteria</taxon>
        <taxon>Pseudomonadati</taxon>
        <taxon>Pseudomonadota</taxon>
        <taxon>Betaproteobacteria</taxon>
        <taxon>Burkholderiales</taxon>
        <taxon>Sphaerotilaceae</taxon>
        <taxon>Sphaerotilus</taxon>
    </lineage>
</organism>
<dbReference type="Pfam" id="PF03466">
    <property type="entry name" value="LysR_substrate"/>
    <property type="match status" value="1"/>
</dbReference>
<evidence type="ECO:0000313" key="7">
    <source>
        <dbReference type="Proteomes" id="UP000247811"/>
    </source>
</evidence>
<dbReference type="Gene3D" id="1.10.10.10">
    <property type="entry name" value="Winged helix-like DNA-binding domain superfamily/Winged helix DNA-binding domain"/>
    <property type="match status" value="1"/>
</dbReference>
<dbReference type="AlphaFoldDB" id="A0A318H871"/>
<sequence length="307" mass="32726">MRELNLDQLRTLVTIADLGTFAAAARALHLAPPTVSLHIGELESRLGASLLERGSRGVRLTAPGGVLVERGRQLLKEADATLEQVRRVAEGRAGKVRLGTSTGVLVHLLPQVLERLARAVADVEVDVVILGSGETMARLQARTLDLGIVALPQAGSPGLDVQPWRSDPMMAFLPPRWTDVPASVTPAWLADRPLVANDASTLMHRLTAGWFGEAGLQPRARIELNYTEAMKSLVAAGYGAAVLPMEWLDEVPADVARLQMRPLDPPLTRHLGLAHRPRALLDAATAEVLRVLLDFTPAAVGAGAGSA</sequence>
<dbReference type="InterPro" id="IPR050950">
    <property type="entry name" value="HTH-type_LysR_regulators"/>
</dbReference>
<evidence type="ECO:0000256" key="4">
    <source>
        <dbReference type="ARBA" id="ARBA00023163"/>
    </source>
</evidence>
<dbReference type="CDD" id="cd05466">
    <property type="entry name" value="PBP2_LTTR_substrate"/>
    <property type="match status" value="1"/>
</dbReference>
<keyword evidence="4" id="KW-0804">Transcription</keyword>
<comment type="similarity">
    <text evidence="1">Belongs to the LysR transcriptional regulatory family.</text>
</comment>
<dbReference type="PANTHER" id="PTHR30419">
    <property type="entry name" value="HTH-TYPE TRANSCRIPTIONAL REGULATOR YBHD"/>
    <property type="match status" value="1"/>
</dbReference>
<dbReference type="SUPFAM" id="SSF53850">
    <property type="entry name" value="Periplasmic binding protein-like II"/>
    <property type="match status" value="1"/>
</dbReference>
<evidence type="ECO:0000256" key="3">
    <source>
        <dbReference type="ARBA" id="ARBA00023125"/>
    </source>
</evidence>
<accession>A0A318H871</accession>
<dbReference type="PROSITE" id="PS50931">
    <property type="entry name" value="HTH_LYSR"/>
    <property type="match status" value="1"/>
</dbReference>
<dbReference type="OrthoDB" id="8751315at2"/>
<keyword evidence="3 6" id="KW-0238">DNA-binding</keyword>
<proteinExistence type="inferred from homology"/>
<keyword evidence="7" id="KW-1185">Reference proteome</keyword>
<dbReference type="GO" id="GO:0003700">
    <property type="term" value="F:DNA-binding transcription factor activity"/>
    <property type="evidence" value="ECO:0007669"/>
    <property type="project" value="InterPro"/>
</dbReference>
<dbReference type="Proteomes" id="UP000247811">
    <property type="component" value="Unassembled WGS sequence"/>
</dbReference>
<keyword evidence="2" id="KW-0805">Transcription regulation</keyword>
<dbReference type="Gene3D" id="3.40.190.290">
    <property type="match status" value="1"/>
</dbReference>
<dbReference type="PANTHER" id="PTHR30419:SF8">
    <property type="entry name" value="NITROGEN ASSIMILATION TRANSCRIPTIONAL ACTIVATOR-RELATED"/>
    <property type="match status" value="1"/>
</dbReference>
<dbReference type="FunFam" id="1.10.10.10:FF:000001">
    <property type="entry name" value="LysR family transcriptional regulator"/>
    <property type="match status" value="1"/>
</dbReference>
<name>A0A318H871_9BURK</name>
<evidence type="ECO:0000256" key="2">
    <source>
        <dbReference type="ARBA" id="ARBA00023015"/>
    </source>
</evidence>
<dbReference type="GO" id="GO:0003677">
    <property type="term" value="F:DNA binding"/>
    <property type="evidence" value="ECO:0007669"/>
    <property type="project" value="UniProtKB-KW"/>
</dbReference>
<dbReference type="InterPro" id="IPR005119">
    <property type="entry name" value="LysR_subst-bd"/>
</dbReference>
<protein>
    <submittedName>
        <fullName evidence="6">DNA-binding transcriptional LysR family regulator</fullName>
    </submittedName>
</protein>
<dbReference type="SUPFAM" id="SSF46785">
    <property type="entry name" value="Winged helix' DNA-binding domain"/>
    <property type="match status" value="1"/>
</dbReference>
<dbReference type="PRINTS" id="PR00039">
    <property type="entry name" value="HTHLYSR"/>
</dbReference>
<dbReference type="EMBL" id="QJJS01000007">
    <property type="protein sequence ID" value="PXW96113.1"/>
    <property type="molecule type" value="Genomic_DNA"/>
</dbReference>
<feature type="domain" description="HTH lysR-type" evidence="5">
    <location>
        <begin position="4"/>
        <end position="61"/>
    </location>
</feature>
<dbReference type="Pfam" id="PF00126">
    <property type="entry name" value="HTH_1"/>
    <property type="match status" value="1"/>
</dbReference>
<evidence type="ECO:0000313" key="6">
    <source>
        <dbReference type="EMBL" id="PXW96113.1"/>
    </source>
</evidence>
<evidence type="ECO:0000259" key="5">
    <source>
        <dbReference type="PROSITE" id="PS50931"/>
    </source>
</evidence>
<gene>
    <name evidence="6" type="ORF">C7444_10719</name>
</gene>